<evidence type="ECO:0000313" key="4">
    <source>
        <dbReference type="Proteomes" id="UP000013520"/>
    </source>
</evidence>
<dbReference type="eggNOG" id="COG2828">
    <property type="taxonomic scope" value="Bacteria"/>
</dbReference>
<dbReference type="Pfam" id="PF04303">
    <property type="entry name" value="PrpF"/>
    <property type="match status" value="1"/>
</dbReference>
<dbReference type="AlphaFoldDB" id="R4KHI4"/>
<dbReference type="OrthoDB" id="9779763at2"/>
<keyword evidence="2" id="KW-0413">Isomerase</keyword>
<dbReference type="PANTHER" id="PTHR43709:SF2">
    <property type="entry name" value="DUF453 DOMAIN PROTEIN (AFU_ORTHOLOGUE AFUA_6G00360)"/>
    <property type="match status" value="1"/>
</dbReference>
<dbReference type="KEGG" id="dgi:Desgi_2648"/>
<dbReference type="RefSeq" id="WP_006521782.1">
    <property type="nucleotide sequence ID" value="NC_021184.1"/>
</dbReference>
<sequence length="370" mass="40178">MKKVRCVIMRGGTSKGVFFHENDLPRDIEERMRVILKVMGSPDKRQIDGLGGADILTSKVAIIGPPSNEDADVDYIFGQVGINEPLIDWGFVCGNLSAAVGPFAVQEGLVKAQEQRTIVKVFCPNVGKYLTVEFPTIDGRTVDDGDYAIDGVPGTGAKIALDYSDTAGLLTGSLLPTGNRKDVLKVDNIGDIEASIIDVSMLVAFVRARDLGLKGPESANELDANRELINTLEQIRVAAARLVNLDEKYYYMPVVAMVQEPVPWKNNMTGEIMNPEHVTILSKAYGARMIHKAYPGTGCVTTGVAAKMKGSIVNEFVPPGVEGNGTVTIGHFSGLISVDIKCQEKDSEFLIEKAVMHRTARRIMEGYVYV</sequence>
<dbReference type="EMBL" id="CP003273">
    <property type="protein sequence ID" value="AGL02054.1"/>
    <property type="molecule type" value="Genomic_DNA"/>
</dbReference>
<dbReference type="Gene3D" id="3.10.310.10">
    <property type="entry name" value="Diaminopimelate Epimerase, Chain A, domain 1"/>
    <property type="match status" value="2"/>
</dbReference>
<comment type="similarity">
    <text evidence="1">Belongs to the PrpF family.</text>
</comment>
<reference evidence="3 4" key="1">
    <citation type="submission" date="2012-01" db="EMBL/GenBank/DDBJ databases">
        <title>Complete sequence of Desulfotomaculum gibsoniae DSM 7213.</title>
        <authorList>
            <consortium name="US DOE Joint Genome Institute"/>
            <person name="Lucas S."/>
            <person name="Han J."/>
            <person name="Lapidus A."/>
            <person name="Cheng J.-F."/>
            <person name="Goodwin L."/>
            <person name="Pitluck S."/>
            <person name="Peters L."/>
            <person name="Ovchinnikova G."/>
            <person name="Teshima H."/>
            <person name="Detter J.C."/>
            <person name="Han C."/>
            <person name="Tapia R."/>
            <person name="Land M."/>
            <person name="Hauser L."/>
            <person name="Kyrpides N."/>
            <person name="Ivanova N."/>
            <person name="Pagani I."/>
            <person name="Parshina S."/>
            <person name="Plugge C."/>
            <person name="Muyzer G."/>
            <person name="Kuever J."/>
            <person name="Ivanova A."/>
            <person name="Nazina T."/>
            <person name="Klenk H.-P."/>
            <person name="Brambilla E."/>
            <person name="Spring S."/>
            <person name="Stams A.F."/>
            <person name="Woyke T."/>
        </authorList>
    </citation>
    <scope>NUCLEOTIDE SEQUENCE [LARGE SCALE GENOMIC DNA]</scope>
    <source>
        <strain evidence="3 4">DSM 7213</strain>
    </source>
</reference>
<dbReference type="SUPFAM" id="SSF54506">
    <property type="entry name" value="Diaminopimelate epimerase-like"/>
    <property type="match status" value="2"/>
</dbReference>
<evidence type="ECO:0008006" key="5">
    <source>
        <dbReference type="Google" id="ProtNLM"/>
    </source>
</evidence>
<gene>
    <name evidence="3" type="ORF">Desgi_2648</name>
</gene>
<dbReference type="Proteomes" id="UP000013520">
    <property type="component" value="Chromosome"/>
</dbReference>
<name>R4KHI4_9FIRM</name>
<proteinExistence type="inferred from homology"/>
<dbReference type="GO" id="GO:0016853">
    <property type="term" value="F:isomerase activity"/>
    <property type="evidence" value="ECO:0007669"/>
    <property type="project" value="UniProtKB-KW"/>
</dbReference>
<dbReference type="STRING" id="767817.Desgi_2648"/>
<dbReference type="PANTHER" id="PTHR43709">
    <property type="entry name" value="ACONITATE ISOMERASE-RELATED"/>
    <property type="match status" value="1"/>
</dbReference>
<keyword evidence="4" id="KW-1185">Reference proteome</keyword>
<evidence type="ECO:0000256" key="2">
    <source>
        <dbReference type="ARBA" id="ARBA00023235"/>
    </source>
</evidence>
<organism evidence="3 4">
    <name type="scientific">Desulfoscipio gibsoniae DSM 7213</name>
    <dbReference type="NCBI Taxonomy" id="767817"/>
    <lineage>
        <taxon>Bacteria</taxon>
        <taxon>Bacillati</taxon>
        <taxon>Bacillota</taxon>
        <taxon>Clostridia</taxon>
        <taxon>Eubacteriales</taxon>
        <taxon>Desulfallaceae</taxon>
        <taxon>Desulfoscipio</taxon>
    </lineage>
</organism>
<protein>
    <recommendedName>
        <fullName evidence="5">3-methylitaconate isomerase</fullName>
    </recommendedName>
</protein>
<dbReference type="InterPro" id="IPR007400">
    <property type="entry name" value="PrpF-like"/>
</dbReference>
<evidence type="ECO:0000313" key="3">
    <source>
        <dbReference type="EMBL" id="AGL02054.1"/>
    </source>
</evidence>
<evidence type="ECO:0000256" key="1">
    <source>
        <dbReference type="ARBA" id="ARBA00007673"/>
    </source>
</evidence>
<dbReference type="HOGENOM" id="CLU_026443_2_0_9"/>
<accession>R4KHI4</accession>